<dbReference type="EMBL" id="AJWY01013864">
    <property type="protein sequence ID" value="EKC45587.1"/>
    <property type="molecule type" value="Genomic_DNA"/>
</dbReference>
<accession>K1R9N5</accession>
<gene>
    <name evidence="1" type="ORF">LEA_20180</name>
</gene>
<name>K1R9N5_9ZZZZ</name>
<evidence type="ECO:0000313" key="1">
    <source>
        <dbReference type="EMBL" id="EKC45587.1"/>
    </source>
</evidence>
<protein>
    <submittedName>
        <fullName evidence="1">Uncharacterized protein</fullName>
    </submittedName>
</protein>
<organism evidence="1">
    <name type="scientific">human gut metagenome</name>
    <dbReference type="NCBI Taxonomy" id="408170"/>
    <lineage>
        <taxon>unclassified sequences</taxon>
        <taxon>metagenomes</taxon>
        <taxon>organismal metagenomes</taxon>
    </lineage>
</organism>
<comment type="caution">
    <text evidence="1">The sequence shown here is derived from an EMBL/GenBank/DDBJ whole genome shotgun (WGS) entry which is preliminary data.</text>
</comment>
<reference evidence="1" key="1">
    <citation type="journal article" date="2013" name="Environ. Microbiol.">
        <title>Microbiota from the distal guts of lean and obese adolescents exhibit partial functional redundancy besides clear differences in community structure.</title>
        <authorList>
            <person name="Ferrer M."/>
            <person name="Ruiz A."/>
            <person name="Lanza F."/>
            <person name="Haange S.B."/>
            <person name="Oberbach A."/>
            <person name="Till H."/>
            <person name="Bargiela R."/>
            <person name="Campoy C."/>
            <person name="Segura M.T."/>
            <person name="Richter M."/>
            <person name="von Bergen M."/>
            <person name="Seifert J."/>
            <person name="Suarez A."/>
        </authorList>
    </citation>
    <scope>NUCLEOTIDE SEQUENCE</scope>
</reference>
<proteinExistence type="predicted"/>
<dbReference type="AlphaFoldDB" id="K1R9N5"/>
<sequence length="109" mass="12777">MRLPIKLIEKLNNLTNCEMNMYLWLCENQNDNGAVSGVRPSDFLDMMSKQSFYNALNGLNDKGLIRLGLRKKRHEYKISLNEVTIVGDEWKEGYINLNKKLFQCEDFKN</sequence>